<dbReference type="PANTHER" id="PTHR33710">
    <property type="entry name" value="BNAC02G09200D PROTEIN"/>
    <property type="match status" value="1"/>
</dbReference>
<dbReference type="Gene3D" id="3.60.10.10">
    <property type="entry name" value="Endonuclease/exonuclease/phosphatase"/>
    <property type="match status" value="1"/>
</dbReference>
<keyword evidence="1" id="KW-1185">Reference proteome</keyword>
<organism evidence="1 2">
    <name type="scientific">Coffea arabica</name>
    <name type="common">Arabian coffee</name>
    <dbReference type="NCBI Taxonomy" id="13443"/>
    <lineage>
        <taxon>Eukaryota</taxon>
        <taxon>Viridiplantae</taxon>
        <taxon>Streptophyta</taxon>
        <taxon>Embryophyta</taxon>
        <taxon>Tracheophyta</taxon>
        <taxon>Spermatophyta</taxon>
        <taxon>Magnoliopsida</taxon>
        <taxon>eudicotyledons</taxon>
        <taxon>Gunneridae</taxon>
        <taxon>Pentapetalae</taxon>
        <taxon>asterids</taxon>
        <taxon>lamiids</taxon>
        <taxon>Gentianales</taxon>
        <taxon>Rubiaceae</taxon>
        <taxon>Ixoroideae</taxon>
        <taxon>Gardenieae complex</taxon>
        <taxon>Bertiereae - Coffeeae clade</taxon>
        <taxon>Coffeeae</taxon>
        <taxon>Coffea</taxon>
    </lineage>
</organism>
<evidence type="ECO:0000313" key="2">
    <source>
        <dbReference type="RefSeq" id="XP_027082415.1"/>
    </source>
</evidence>
<dbReference type="SUPFAM" id="SSF56219">
    <property type="entry name" value="DNase I-like"/>
    <property type="match status" value="1"/>
</dbReference>
<evidence type="ECO:0000313" key="1">
    <source>
        <dbReference type="Proteomes" id="UP001652660"/>
    </source>
</evidence>
<dbReference type="OrthoDB" id="1749972at2759"/>
<accession>A0A6P6TVP5</accession>
<protein>
    <submittedName>
        <fullName evidence="2">Uncharacterized protein</fullName>
    </submittedName>
</protein>
<name>A0A6P6TVP5_COFAR</name>
<dbReference type="RefSeq" id="XP_027082415.1">
    <property type="nucleotide sequence ID" value="XM_027226614.1"/>
</dbReference>
<dbReference type="PANTHER" id="PTHR33710:SF62">
    <property type="entry name" value="DUF4283 DOMAIN PROTEIN"/>
    <property type="match status" value="1"/>
</dbReference>
<dbReference type="InterPro" id="IPR036691">
    <property type="entry name" value="Endo/exonu/phosph_ase_sf"/>
</dbReference>
<dbReference type="Proteomes" id="UP001652660">
    <property type="component" value="Chromosome 8e"/>
</dbReference>
<proteinExistence type="predicted"/>
<sequence>MVAGDFNVISKYSEQSGRTFSNEHNIEEFNDTMFNCGLVEVDFDGSPFTWTNGTMWQRLDRALVKETWSNMFGVTKVSHLVRGFLIPFSQYLGKTPDLFGNDTRSLARTNTARGMHGFFRKLVHTKTKFRQWNAQCFGNIAQAVKLAEEKLHQCESEFQLRRDDVSKSKAWATFTLALAVEDEFWRQKSAIKWIQVGDANTRFFHSVVKQRRNANFIFRIKRDNGHWIEDESRIKDLAT</sequence>
<dbReference type="GeneID" id="113704741"/>
<reference evidence="2" key="2">
    <citation type="submission" date="2025-08" db="UniProtKB">
        <authorList>
            <consortium name="RefSeq"/>
        </authorList>
    </citation>
    <scope>IDENTIFICATION</scope>
    <source>
        <tissue evidence="2">Leaves</tissue>
    </source>
</reference>
<reference evidence="1" key="1">
    <citation type="journal article" date="2025" name="Foods">
        <title>Unveiling the Microbial Signatures of Arabica Coffee Cherries: Insights into Ripeness Specific Diversity, Functional Traits, and Implications for Quality and Safety.</title>
        <authorList>
            <consortium name="RefSeq"/>
            <person name="Tenea G.N."/>
            <person name="Cifuentes V."/>
            <person name="Reyes P."/>
            <person name="Cevallos-Vallejos M."/>
        </authorList>
    </citation>
    <scope>NUCLEOTIDE SEQUENCE [LARGE SCALE GENOMIC DNA]</scope>
</reference>
<dbReference type="AlphaFoldDB" id="A0A6P6TVP5"/>
<gene>
    <name evidence="2" type="primary">LOC113704741</name>
</gene>